<organism evidence="1 2">
    <name type="scientific">Lutibaculum baratangense AMV1</name>
    <dbReference type="NCBI Taxonomy" id="631454"/>
    <lineage>
        <taxon>Bacteria</taxon>
        <taxon>Pseudomonadati</taxon>
        <taxon>Pseudomonadota</taxon>
        <taxon>Alphaproteobacteria</taxon>
        <taxon>Hyphomicrobiales</taxon>
        <taxon>Tepidamorphaceae</taxon>
        <taxon>Lutibaculum</taxon>
    </lineage>
</organism>
<dbReference type="OrthoDB" id="7266971at2"/>
<evidence type="ECO:0000313" key="1">
    <source>
        <dbReference type="EMBL" id="ESR22797.1"/>
    </source>
</evidence>
<proteinExistence type="predicted"/>
<dbReference type="EMBL" id="AWXZ01000040">
    <property type="protein sequence ID" value="ESR22797.1"/>
    <property type="molecule type" value="Genomic_DNA"/>
</dbReference>
<dbReference type="Pfam" id="PF06199">
    <property type="entry name" value="Phage_tail_2"/>
    <property type="match status" value="1"/>
</dbReference>
<name>V4QSP3_9HYPH</name>
<dbReference type="InterPro" id="IPR011855">
    <property type="entry name" value="Phgtail_TP901_1"/>
</dbReference>
<dbReference type="AlphaFoldDB" id="V4QSP3"/>
<dbReference type="PRINTS" id="PR01996">
    <property type="entry name" value="MTP1FAMILY"/>
</dbReference>
<dbReference type="Proteomes" id="UP000017819">
    <property type="component" value="Unassembled WGS sequence"/>
</dbReference>
<comment type="caution">
    <text evidence="1">The sequence shown here is derived from an EMBL/GenBank/DDBJ whole genome shotgun (WGS) entry which is preliminary data.</text>
</comment>
<dbReference type="STRING" id="631454.N177_3934"/>
<keyword evidence="2" id="KW-1185">Reference proteome</keyword>
<dbReference type="InterPro" id="IPR022344">
    <property type="entry name" value="GTA_major-tail"/>
</dbReference>
<dbReference type="NCBIfam" id="TIGR02126">
    <property type="entry name" value="phgtail_TP901_1"/>
    <property type="match status" value="1"/>
</dbReference>
<dbReference type="PATRIC" id="fig|631454.5.peg.3886"/>
<sequence>MTAQRGRDLLLKVDADGDGGFVTVAGLRTRTLVFNAQTIDITDIASAGQWRELLDGGGIRRCAISGAGIFKDQASDAAIRQCFFDGTIRDWQVTIPDFGRIEGPFQIASLEFGARHDAELTFDIALESAGAMGFTAI</sequence>
<evidence type="ECO:0000313" key="2">
    <source>
        <dbReference type="Proteomes" id="UP000017819"/>
    </source>
</evidence>
<protein>
    <submittedName>
        <fullName evidence="1">Tail protein</fullName>
    </submittedName>
</protein>
<dbReference type="eggNOG" id="COG5437">
    <property type="taxonomic scope" value="Bacteria"/>
</dbReference>
<dbReference type="RefSeq" id="WP_023434043.1">
    <property type="nucleotide sequence ID" value="NZ_AWXZ01000040.1"/>
</dbReference>
<accession>V4QSP3</accession>
<reference evidence="1 2" key="1">
    <citation type="journal article" date="2014" name="Genome Announc.">
        <title>Draft Genome Sequence of Lutibaculum baratangense Strain AMV1T, Isolated from a Mud Volcano in Andamans, India.</title>
        <authorList>
            <person name="Singh A."/>
            <person name="Sreenivas A."/>
            <person name="Sathyanarayana Reddy G."/>
            <person name="Pinnaka A.K."/>
            <person name="Shivaji S."/>
        </authorList>
    </citation>
    <scope>NUCLEOTIDE SEQUENCE [LARGE SCALE GENOMIC DNA]</scope>
    <source>
        <strain evidence="1 2">AMV1</strain>
    </source>
</reference>
<gene>
    <name evidence="1" type="ORF">N177_3934</name>
</gene>